<gene>
    <name evidence="2" type="ORF">E2562_020963</name>
</gene>
<accession>A0A6G1DZC8</accession>
<organism evidence="2 3">
    <name type="scientific">Oryza meyeriana var. granulata</name>
    <dbReference type="NCBI Taxonomy" id="110450"/>
    <lineage>
        <taxon>Eukaryota</taxon>
        <taxon>Viridiplantae</taxon>
        <taxon>Streptophyta</taxon>
        <taxon>Embryophyta</taxon>
        <taxon>Tracheophyta</taxon>
        <taxon>Spermatophyta</taxon>
        <taxon>Magnoliopsida</taxon>
        <taxon>Liliopsida</taxon>
        <taxon>Poales</taxon>
        <taxon>Poaceae</taxon>
        <taxon>BOP clade</taxon>
        <taxon>Oryzoideae</taxon>
        <taxon>Oryzeae</taxon>
        <taxon>Oryzinae</taxon>
        <taxon>Oryza</taxon>
        <taxon>Oryza meyeriana</taxon>
    </lineage>
</organism>
<evidence type="ECO:0000313" key="3">
    <source>
        <dbReference type="Proteomes" id="UP000479710"/>
    </source>
</evidence>
<dbReference type="AlphaFoldDB" id="A0A6G1DZC8"/>
<feature type="region of interest" description="Disordered" evidence="1">
    <location>
        <begin position="80"/>
        <end position="107"/>
    </location>
</feature>
<protein>
    <submittedName>
        <fullName evidence="2">Uncharacterized protein</fullName>
    </submittedName>
</protein>
<keyword evidence="3" id="KW-1185">Reference proteome</keyword>
<proteinExistence type="predicted"/>
<dbReference type="EMBL" id="SPHZ02000005">
    <property type="protein sequence ID" value="KAF0917592.1"/>
    <property type="molecule type" value="Genomic_DNA"/>
</dbReference>
<name>A0A6G1DZC8_9ORYZ</name>
<feature type="compositionally biased region" description="Low complexity" evidence="1">
    <location>
        <begin position="80"/>
        <end position="92"/>
    </location>
</feature>
<evidence type="ECO:0000313" key="2">
    <source>
        <dbReference type="EMBL" id="KAF0917592.1"/>
    </source>
</evidence>
<reference evidence="2 3" key="1">
    <citation type="submission" date="2019-11" db="EMBL/GenBank/DDBJ databases">
        <title>Whole genome sequence of Oryza granulata.</title>
        <authorList>
            <person name="Li W."/>
        </authorList>
    </citation>
    <scope>NUCLEOTIDE SEQUENCE [LARGE SCALE GENOMIC DNA]</scope>
    <source>
        <strain evidence="3">cv. Menghai</strain>
        <tissue evidence="2">Leaf</tissue>
    </source>
</reference>
<dbReference type="Proteomes" id="UP000479710">
    <property type="component" value="Unassembled WGS sequence"/>
</dbReference>
<comment type="caution">
    <text evidence="2">The sequence shown here is derived from an EMBL/GenBank/DDBJ whole genome shotgun (WGS) entry which is preliminary data.</text>
</comment>
<sequence length="107" mass="11092">MQRRQLYRLSVVDGGSDAALSSGDEAEGGGWRRGNHCIGYGRRLGLAVEGGHLILGAQAGSLLIGVDLRTFAKEAGIGAAAASSEELGTTASLDDVEPESARSRHTR</sequence>
<evidence type="ECO:0000256" key="1">
    <source>
        <dbReference type="SAM" id="MobiDB-lite"/>
    </source>
</evidence>